<comment type="caution">
    <text evidence="3">The sequence shown here is derived from an EMBL/GenBank/DDBJ whole genome shotgun (WGS) entry which is preliminary data.</text>
</comment>
<feature type="chain" id="PRO_5046726477" description="Dirigent protein" evidence="2">
    <location>
        <begin position="19"/>
        <end position="166"/>
    </location>
</feature>
<evidence type="ECO:0000256" key="2">
    <source>
        <dbReference type="SAM" id="SignalP"/>
    </source>
</evidence>
<dbReference type="EMBL" id="CALNXK010000075">
    <property type="protein sequence ID" value="CAH3145135.1"/>
    <property type="molecule type" value="Genomic_DNA"/>
</dbReference>
<protein>
    <recommendedName>
        <fullName evidence="5">Dirigent protein</fullName>
    </recommendedName>
</protein>
<evidence type="ECO:0000313" key="4">
    <source>
        <dbReference type="Proteomes" id="UP001159405"/>
    </source>
</evidence>
<evidence type="ECO:0000313" key="3">
    <source>
        <dbReference type="EMBL" id="CAH3145135.1"/>
    </source>
</evidence>
<evidence type="ECO:0008006" key="5">
    <source>
        <dbReference type="Google" id="ProtNLM"/>
    </source>
</evidence>
<reference evidence="3 4" key="1">
    <citation type="submission" date="2022-05" db="EMBL/GenBank/DDBJ databases">
        <authorList>
            <consortium name="Genoscope - CEA"/>
            <person name="William W."/>
        </authorList>
    </citation>
    <scope>NUCLEOTIDE SEQUENCE [LARGE SCALE GENOMIC DNA]</scope>
</reference>
<proteinExistence type="predicted"/>
<gene>
    <name evidence="3" type="ORF">PLOB_00044376</name>
</gene>
<sequence>MIKLLFLVLVAATYLAKGGDLKNQNASQSSQPQILFYRYFTPIKLASVATFIHYHHSLTPRNLTFLSAPKNYYRLMIVPLIQPAVTSANANLVIKMNVGLETTTFGAGGRDLSFVISDGSRFIGMLTTDKNIYNGITPCLGIEGTGGPTMSHRRSDSPRPKPTESY</sequence>
<accession>A0ABN8PLI7</accession>
<feature type="region of interest" description="Disordered" evidence="1">
    <location>
        <begin position="144"/>
        <end position="166"/>
    </location>
</feature>
<evidence type="ECO:0000256" key="1">
    <source>
        <dbReference type="SAM" id="MobiDB-lite"/>
    </source>
</evidence>
<feature type="signal peptide" evidence="2">
    <location>
        <begin position="1"/>
        <end position="18"/>
    </location>
</feature>
<dbReference type="Proteomes" id="UP001159405">
    <property type="component" value="Unassembled WGS sequence"/>
</dbReference>
<name>A0ABN8PLI7_9CNID</name>
<feature type="compositionally biased region" description="Basic and acidic residues" evidence="1">
    <location>
        <begin position="153"/>
        <end position="166"/>
    </location>
</feature>
<keyword evidence="2" id="KW-0732">Signal</keyword>
<keyword evidence="4" id="KW-1185">Reference proteome</keyword>
<organism evidence="3 4">
    <name type="scientific">Porites lobata</name>
    <dbReference type="NCBI Taxonomy" id="104759"/>
    <lineage>
        <taxon>Eukaryota</taxon>
        <taxon>Metazoa</taxon>
        <taxon>Cnidaria</taxon>
        <taxon>Anthozoa</taxon>
        <taxon>Hexacorallia</taxon>
        <taxon>Scleractinia</taxon>
        <taxon>Fungiina</taxon>
        <taxon>Poritidae</taxon>
        <taxon>Porites</taxon>
    </lineage>
</organism>